<feature type="compositionally biased region" description="Polar residues" evidence="1">
    <location>
        <begin position="151"/>
        <end position="164"/>
    </location>
</feature>
<dbReference type="RefSeq" id="WP_086552163.1">
    <property type="nucleotide sequence ID" value="NZ_JOMO01000019.1"/>
</dbReference>
<dbReference type="AlphaFoldDB" id="A0A252A2N2"/>
<evidence type="ECO:0000256" key="1">
    <source>
        <dbReference type="SAM" id="MobiDB-lite"/>
    </source>
</evidence>
<proteinExistence type="predicted"/>
<organism evidence="2 3">
    <name type="scientific">Acetobacter orientalis</name>
    <dbReference type="NCBI Taxonomy" id="146474"/>
    <lineage>
        <taxon>Bacteria</taxon>
        <taxon>Pseudomonadati</taxon>
        <taxon>Pseudomonadota</taxon>
        <taxon>Alphaproteobacteria</taxon>
        <taxon>Acetobacterales</taxon>
        <taxon>Acetobacteraceae</taxon>
        <taxon>Acetobacter</taxon>
    </lineage>
</organism>
<dbReference type="EMBL" id="JOMO01000019">
    <property type="protein sequence ID" value="OUI82716.1"/>
    <property type="molecule type" value="Genomic_DNA"/>
</dbReference>
<dbReference type="Proteomes" id="UP000194639">
    <property type="component" value="Unassembled WGS sequence"/>
</dbReference>
<comment type="caution">
    <text evidence="2">The sequence shown here is derived from an EMBL/GenBank/DDBJ whole genome shotgun (WGS) entry which is preliminary data.</text>
</comment>
<name>A0A252A2N2_9PROT</name>
<sequence length="876" mass="98132">MTTISEHNQPISQNLAQRYRDVMFSSIITSCGLDLLLFSNDEVNGHVDTINNIANSTKDGGTPIFKSQHHSDAYENRGSYNSAQYHSDQNYIDKGKNWNKQRDEGNLKDAYTGKTIKPGEKYDRDHVVPAKTIHDDPRRALSGLNGVELANQDSNLRPTNPSINRSKRADSSETFIAKLTQQRDTNLTKAKNLRSAIELGSAPEGAHKQLEALEQKLLFNEELLREASSNAEKAMSHRHNTAYYTSKDFIGTTSHYALTAGFKMGAKQGLGIVLLELTVAMQEEFPAILRRWQETPTWTEKLDLQAILKEVVSVLHNAWERVKNKLGHVFSKVKSGFYAGILSEIVTTVINIFTGTAKKVMKMLRSFWSAIISSLQILIHNPDNYSAEEKLAAVMRIFSVAIGAVIQPIISEVLDKLLLTHATLLPSFVREVLSEFAGAAVGGIISVTLVYAIDNSPVVSRVIEVTRKIGEFTEAVYQQIAQIVGIAWERLKSGVETVTNTANSPVINLAAFIACPPLGVAVYFNRRLNHIESSLGRMEEGQVRIESKLEGLDSTMRTGFASIEHLVRENTALLRCVADGQEHQMAMLIEIRNELRTGFGQIREVIGHATRETAELVAVQRLQENINQLSESYRDCANTLRRGESLVRRDLESIEELARSLISKLQTRFNDQKKGAPARLPLLTGMTLALGIWRDARSALGDDTNVCFERARIFADLISTEIHTLTRDVSFWQLLQEENSWLTGQYVLLRRTLLEMPSMQRAFEIDTDDNYLFTTPSFALVGWNDGLQNARDLIEQTKTEPPLPVLVIKTFEDRQAWQKLMGLPRGMSINEVPIEQLRHRLGIPDEISLGSSALELMRQAPALIESNRAALAHEFF</sequence>
<gene>
    <name evidence="2" type="ORF">HK12_03550</name>
</gene>
<feature type="region of interest" description="Disordered" evidence="1">
    <location>
        <begin position="151"/>
        <end position="170"/>
    </location>
</feature>
<evidence type="ECO:0000313" key="3">
    <source>
        <dbReference type="Proteomes" id="UP000194639"/>
    </source>
</evidence>
<reference evidence="2 3" key="1">
    <citation type="submission" date="2014-06" db="EMBL/GenBank/DDBJ databases">
        <authorList>
            <person name="Ju J."/>
            <person name="Zhang J."/>
        </authorList>
    </citation>
    <scope>NUCLEOTIDE SEQUENCE [LARGE SCALE GENOMIC DNA]</scope>
    <source>
        <strain evidence="2">DmW_045</strain>
    </source>
</reference>
<evidence type="ECO:0000313" key="2">
    <source>
        <dbReference type="EMBL" id="OUI82716.1"/>
    </source>
</evidence>
<protein>
    <submittedName>
        <fullName evidence="2">Uncharacterized protein</fullName>
    </submittedName>
</protein>
<accession>A0A252A2N2</accession>